<dbReference type="GO" id="GO:0004190">
    <property type="term" value="F:aspartic-type endopeptidase activity"/>
    <property type="evidence" value="ECO:0007669"/>
    <property type="project" value="UniProtKB-KW"/>
</dbReference>
<dbReference type="AlphaFoldDB" id="A0AAN8Z0B7"/>
<keyword evidence="4" id="KW-0732">Signal</keyword>
<keyword evidence="2 10" id="KW-0645">Protease</keyword>
<dbReference type="PANTHER" id="PTHR13683:SF375">
    <property type="entry name" value="PEPTIDASE A1 DOMAIN-CONTAINING PROTEIN"/>
    <property type="match status" value="1"/>
</dbReference>
<dbReference type="InterPro" id="IPR032861">
    <property type="entry name" value="TAXi_N"/>
</dbReference>
<evidence type="ECO:0000256" key="8">
    <source>
        <dbReference type="ARBA" id="ARBA00046288"/>
    </source>
</evidence>
<keyword evidence="12" id="KW-0326">Glycosidase</keyword>
<keyword evidence="13" id="KW-1185">Reference proteome</keyword>
<evidence type="ECO:0000259" key="11">
    <source>
        <dbReference type="PROSITE" id="PS51767"/>
    </source>
</evidence>
<dbReference type="InterPro" id="IPR001461">
    <property type="entry name" value="Aspartic_peptidase_A1"/>
</dbReference>
<dbReference type="Gene3D" id="2.40.70.10">
    <property type="entry name" value="Acid Proteases"/>
    <property type="match status" value="2"/>
</dbReference>
<comment type="similarity">
    <text evidence="1 10">Belongs to the peptidase A1 family.</text>
</comment>
<keyword evidence="6" id="KW-1133">Transmembrane helix</keyword>
<keyword evidence="12" id="KW-0119">Carbohydrate metabolism</keyword>
<dbReference type="InterPro" id="IPR033121">
    <property type="entry name" value="PEPTIDASE_A1"/>
</dbReference>
<evidence type="ECO:0000256" key="4">
    <source>
        <dbReference type="ARBA" id="ARBA00022729"/>
    </source>
</evidence>
<evidence type="ECO:0000256" key="5">
    <source>
        <dbReference type="ARBA" id="ARBA00022801"/>
    </source>
</evidence>
<dbReference type="Proteomes" id="UP001370490">
    <property type="component" value="Unassembled WGS sequence"/>
</dbReference>
<keyword evidence="12" id="KW-0624">Polysaccharide degradation</keyword>
<gene>
    <name evidence="12" type="ORF">RJ641_017202</name>
</gene>
<evidence type="ECO:0000256" key="2">
    <source>
        <dbReference type="ARBA" id="ARBA00022670"/>
    </source>
</evidence>
<evidence type="ECO:0000313" key="13">
    <source>
        <dbReference type="Proteomes" id="UP001370490"/>
    </source>
</evidence>
<feature type="domain" description="Peptidase A1" evidence="11">
    <location>
        <begin position="37"/>
        <end position="400"/>
    </location>
</feature>
<dbReference type="GO" id="GO:0045493">
    <property type="term" value="P:xylan catabolic process"/>
    <property type="evidence" value="ECO:0007669"/>
    <property type="project" value="UniProtKB-KW"/>
</dbReference>
<dbReference type="GO" id="GO:0016798">
    <property type="term" value="F:hydrolase activity, acting on glycosyl bonds"/>
    <property type="evidence" value="ECO:0007669"/>
    <property type="project" value="UniProtKB-KW"/>
</dbReference>
<reference evidence="12 13" key="1">
    <citation type="submission" date="2023-12" db="EMBL/GenBank/DDBJ databases">
        <title>A high-quality genome assembly for Dillenia turbinata (Dilleniales).</title>
        <authorList>
            <person name="Chanderbali A."/>
        </authorList>
    </citation>
    <scope>NUCLEOTIDE SEQUENCE [LARGE SCALE GENOMIC DNA]</scope>
    <source>
        <strain evidence="12">LSX21</strain>
        <tissue evidence="12">Leaf</tissue>
    </source>
</reference>
<evidence type="ECO:0000256" key="1">
    <source>
        <dbReference type="ARBA" id="ARBA00007447"/>
    </source>
</evidence>
<dbReference type="PANTHER" id="PTHR13683">
    <property type="entry name" value="ASPARTYL PROTEASES"/>
    <property type="match status" value="1"/>
</dbReference>
<evidence type="ECO:0000256" key="7">
    <source>
        <dbReference type="ARBA" id="ARBA00023136"/>
    </source>
</evidence>
<dbReference type="Pfam" id="PF14541">
    <property type="entry name" value="TAXi_C"/>
    <property type="match status" value="1"/>
</dbReference>
<comment type="subcellular location">
    <subcellularLocation>
        <location evidence="8">Endomembrane system</location>
        <topology evidence="8">Single-pass type I membrane protein</topology>
    </subcellularLocation>
</comment>
<evidence type="ECO:0000256" key="10">
    <source>
        <dbReference type="RuleBase" id="RU000454"/>
    </source>
</evidence>
<dbReference type="SUPFAM" id="SSF50630">
    <property type="entry name" value="Acid proteases"/>
    <property type="match status" value="1"/>
</dbReference>
<keyword evidence="12" id="KW-0858">Xylan degradation</keyword>
<evidence type="ECO:0000256" key="3">
    <source>
        <dbReference type="ARBA" id="ARBA00022692"/>
    </source>
</evidence>
<dbReference type="Pfam" id="PF14543">
    <property type="entry name" value="TAXi_N"/>
    <property type="match status" value="1"/>
</dbReference>
<dbReference type="InterPro" id="IPR032799">
    <property type="entry name" value="TAXi_C"/>
</dbReference>
<dbReference type="PROSITE" id="PS00141">
    <property type="entry name" value="ASP_PROTEASE"/>
    <property type="match status" value="1"/>
</dbReference>
<dbReference type="PROSITE" id="PS51767">
    <property type="entry name" value="PEPTIDASE_A1"/>
    <property type="match status" value="1"/>
</dbReference>
<feature type="active site" evidence="9">
    <location>
        <position position="281"/>
    </location>
</feature>
<dbReference type="GO" id="GO:0012505">
    <property type="term" value="C:endomembrane system"/>
    <property type="evidence" value="ECO:0007669"/>
    <property type="project" value="UniProtKB-SubCell"/>
</dbReference>
<comment type="caution">
    <text evidence="12">The sequence shown here is derived from an EMBL/GenBank/DDBJ whole genome shotgun (WGS) entry which is preliminary data.</text>
</comment>
<name>A0AAN8Z0B7_9MAGN</name>
<keyword evidence="7" id="KW-0472">Membrane</keyword>
<keyword evidence="5 10" id="KW-0378">Hydrolase</keyword>
<dbReference type="InterPro" id="IPR021109">
    <property type="entry name" value="Peptidase_aspartic_dom_sf"/>
</dbReference>
<evidence type="ECO:0000313" key="12">
    <source>
        <dbReference type="EMBL" id="KAK6918780.1"/>
    </source>
</evidence>
<dbReference type="EMBL" id="JBAMMX010000022">
    <property type="protein sequence ID" value="KAK6918780.1"/>
    <property type="molecule type" value="Genomic_DNA"/>
</dbReference>
<dbReference type="PRINTS" id="PR00792">
    <property type="entry name" value="PEPSIN"/>
</dbReference>
<protein>
    <submittedName>
        <fullName evidence="12">Xylanase inhibitor, N-terminal</fullName>
    </submittedName>
</protein>
<sequence length="460" mass="50369">MSQLYAFDTTRHLGFGNDLGVPQFNLTGHVFNGQGLYYTRIKIGTPAKEFYVIVDTGSNLLWITCNSCKDCPKYTARGNAHFFGPENSSTASSLDCSSCHHKHITLDTMCLKGSLCGYATMYANRVATSGYFLSDLMSFEVVYENDTTATISTNITFGCTTNLTGVPINQGPADGIISLAQSEGSILSQLTSHEEVLRVFSHCLIGEGIGGGILLFGEISEPNLSCTPIIPSEFVSFTYLLFIFNSFGYSADVEYIAVNGQIVPIDPAVFKTSSFRGAYFDSGTTLVFLIEDAYIPFAHTIRTALSNLEPATDLESELCYKWTSKLEEFPIISFKFAGKATMTLRPEAYLAAELVDLTLAWCIGIRKTIVHGASIIGGMTFCLRGVCWLALWGVDVYAFWAAEVISCLGANETCLWLSGKNLISPSNFVDRNVVLVLKKFARCSRDMEMEKSASDIEGYP</sequence>
<organism evidence="12 13">
    <name type="scientific">Dillenia turbinata</name>
    <dbReference type="NCBI Taxonomy" id="194707"/>
    <lineage>
        <taxon>Eukaryota</taxon>
        <taxon>Viridiplantae</taxon>
        <taxon>Streptophyta</taxon>
        <taxon>Embryophyta</taxon>
        <taxon>Tracheophyta</taxon>
        <taxon>Spermatophyta</taxon>
        <taxon>Magnoliopsida</taxon>
        <taxon>eudicotyledons</taxon>
        <taxon>Gunneridae</taxon>
        <taxon>Pentapetalae</taxon>
        <taxon>Dilleniales</taxon>
        <taxon>Dilleniaceae</taxon>
        <taxon>Dillenia</taxon>
    </lineage>
</organism>
<proteinExistence type="inferred from homology"/>
<accession>A0AAN8Z0B7</accession>
<keyword evidence="10" id="KW-0064">Aspartyl protease</keyword>
<feature type="active site" evidence="9">
    <location>
        <position position="55"/>
    </location>
</feature>
<evidence type="ECO:0000256" key="6">
    <source>
        <dbReference type="ARBA" id="ARBA00022989"/>
    </source>
</evidence>
<dbReference type="GO" id="GO:0006508">
    <property type="term" value="P:proteolysis"/>
    <property type="evidence" value="ECO:0007669"/>
    <property type="project" value="UniProtKB-KW"/>
</dbReference>
<dbReference type="InterPro" id="IPR001969">
    <property type="entry name" value="Aspartic_peptidase_AS"/>
</dbReference>
<evidence type="ECO:0000256" key="9">
    <source>
        <dbReference type="PIRSR" id="PIRSR601461-1"/>
    </source>
</evidence>
<keyword evidence="3" id="KW-0812">Transmembrane</keyword>